<dbReference type="InterPro" id="IPR050678">
    <property type="entry name" value="DNA_Partitioning_ATPase"/>
</dbReference>
<evidence type="ECO:0000313" key="3">
    <source>
        <dbReference type="Proteomes" id="UP000230709"/>
    </source>
</evidence>
<reference evidence="3" key="1">
    <citation type="submission" date="2017-10" db="EMBL/GenBank/DDBJ databases">
        <title>Completed PacBio SMRT sequence of Methylosinus trichosporium OB3b reveals presence of a third large plasmid.</title>
        <authorList>
            <person name="Charles T.C."/>
            <person name="Lynch M.D.J."/>
            <person name="Heil J.R."/>
            <person name="Cheng J."/>
        </authorList>
    </citation>
    <scope>NUCLEOTIDE SEQUENCE [LARGE SCALE GENOMIC DNA]</scope>
    <source>
        <strain evidence="3">OB3b</strain>
        <plasmid evidence="3">pob3b1</plasmid>
    </source>
</reference>
<dbReference type="SUPFAM" id="SSF52540">
    <property type="entry name" value="P-loop containing nucleoside triphosphate hydrolases"/>
    <property type="match status" value="1"/>
</dbReference>
<dbReference type="PANTHER" id="PTHR13696:SF52">
    <property type="entry name" value="PARA FAMILY PROTEIN CT_582"/>
    <property type="match status" value="1"/>
</dbReference>
<protein>
    <submittedName>
        <fullName evidence="2">ParA family protein</fullName>
    </submittedName>
</protein>
<dbReference type="PANTHER" id="PTHR13696">
    <property type="entry name" value="P-LOOP CONTAINING NUCLEOSIDE TRIPHOSPHATE HYDROLASE"/>
    <property type="match status" value="1"/>
</dbReference>
<dbReference type="AlphaFoldDB" id="A0A2D2D6Z3"/>
<evidence type="ECO:0000313" key="2">
    <source>
        <dbReference type="EMBL" id="ATQ70619.1"/>
    </source>
</evidence>
<feature type="domain" description="AAA" evidence="1">
    <location>
        <begin position="12"/>
        <end position="184"/>
    </location>
</feature>
<dbReference type="Pfam" id="PF13614">
    <property type="entry name" value="AAA_31"/>
    <property type="match status" value="1"/>
</dbReference>
<dbReference type="EMBL" id="CP023738">
    <property type="protein sequence ID" value="ATQ70619.1"/>
    <property type="molecule type" value="Genomic_DNA"/>
</dbReference>
<dbReference type="Proteomes" id="UP000230709">
    <property type="component" value="Plasmid pOB3b1"/>
</dbReference>
<keyword evidence="3" id="KW-1185">Reference proteome</keyword>
<dbReference type="Gene3D" id="3.40.50.300">
    <property type="entry name" value="P-loop containing nucleotide triphosphate hydrolases"/>
    <property type="match status" value="1"/>
</dbReference>
<dbReference type="KEGG" id="mtw:CQW49_21740"/>
<sequence>MTSDDADGGAFVIAVANRKGGAGKTTTAVNLAAGLARRNLATLLVDLDSQGHAGLAFGAVAAAGEANVHQIFTEGPGAIASAIRRLSGPSAWPDLIVADTRRPHPSDAPPDLLAQALSSDAIRGRYDVVVVDTPPSLDALMVTALAAAHAVLIPFVPHPLAVEGVRQFTSIFFKVRLSSNRRLRHLALLPVMANAQFLLHRRMIDALTQEFGERRIVGHIRSDIRLAEAFEIGRPIFDHAPSSRGAQDYDALIERLLSLWRPNGAAASAKAEEFDGVGGRRAD</sequence>
<organism evidence="2 3">
    <name type="scientific">Methylosinus trichosporium (strain ATCC 35070 / NCIMB 11131 / UNIQEM 75 / OB3b)</name>
    <dbReference type="NCBI Taxonomy" id="595536"/>
    <lineage>
        <taxon>Bacteria</taxon>
        <taxon>Pseudomonadati</taxon>
        <taxon>Pseudomonadota</taxon>
        <taxon>Alphaproteobacteria</taxon>
        <taxon>Hyphomicrobiales</taxon>
        <taxon>Methylocystaceae</taxon>
        <taxon>Methylosinus</taxon>
    </lineage>
</organism>
<dbReference type="InterPro" id="IPR025669">
    <property type="entry name" value="AAA_dom"/>
</dbReference>
<dbReference type="RefSeq" id="WP_003613799.1">
    <property type="nucleotide sequence ID" value="NZ_ADVE02000002.1"/>
</dbReference>
<dbReference type="STRING" id="595536.GCA_000178815_00159"/>
<proteinExistence type="predicted"/>
<accession>A0A2D2D6Z3</accession>
<keyword evidence="2" id="KW-0614">Plasmid</keyword>
<dbReference type="InterPro" id="IPR027417">
    <property type="entry name" value="P-loop_NTPase"/>
</dbReference>
<gene>
    <name evidence="2" type="ORF">CQW49_21740</name>
</gene>
<geneLocation type="plasmid" evidence="3">
    <name>pob3b1</name>
</geneLocation>
<evidence type="ECO:0000259" key="1">
    <source>
        <dbReference type="Pfam" id="PF13614"/>
    </source>
</evidence>
<dbReference type="CDD" id="cd02042">
    <property type="entry name" value="ParAB_family"/>
    <property type="match status" value="1"/>
</dbReference>
<name>A0A2D2D6Z3_METT3</name>